<protein>
    <submittedName>
        <fullName evidence="1">Uncharacterized protein</fullName>
    </submittedName>
</protein>
<gene>
    <name evidence="1" type="ORF">SASPL_120801</name>
</gene>
<proteinExistence type="predicted"/>
<dbReference type="Proteomes" id="UP000298416">
    <property type="component" value="Unassembled WGS sequence"/>
</dbReference>
<keyword evidence="2" id="KW-1185">Reference proteome</keyword>
<comment type="caution">
    <text evidence="1">The sequence shown here is derived from an EMBL/GenBank/DDBJ whole genome shotgun (WGS) entry which is preliminary data.</text>
</comment>
<name>A0A8X8XTP6_SALSN</name>
<organism evidence="1">
    <name type="scientific">Salvia splendens</name>
    <name type="common">Scarlet sage</name>
    <dbReference type="NCBI Taxonomy" id="180675"/>
    <lineage>
        <taxon>Eukaryota</taxon>
        <taxon>Viridiplantae</taxon>
        <taxon>Streptophyta</taxon>
        <taxon>Embryophyta</taxon>
        <taxon>Tracheophyta</taxon>
        <taxon>Spermatophyta</taxon>
        <taxon>Magnoliopsida</taxon>
        <taxon>eudicotyledons</taxon>
        <taxon>Gunneridae</taxon>
        <taxon>Pentapetalae</taxon>
        <taxon>asterids</taxon>
        <taxon>lamiids</taxon>
        <taxon>Lamiales</taxon>
        <taxon>Lamiaceae</taxon>
        <taxon>Nepetoideae</taxon>
        <taxon>Mentheae</taxon>
        <taxon>Salviinae</taxon>
        <taxon>Salvia</taxon>
        <taxon>Salvia subgen. Calosphace</taxon>
        <taxon>core Calosphace</taxon>
    </lineage>
</organism>
<dbReference type="AlphaFoldDB" id="A0A8X8XTP6"/>
<evidence type="ECO:0000313" key="1">
    <source>
        <dbReference type="EMBL" id="KAG6418597.1"/>
    </source>
</evidence>
<evidence type="ECO:0000313" key="2">
    <source>
        <dbReference type="Proteomes" id="UP000298416"/>
    </source>
</evidence>
<reference evidence="1" key="2">
    <citation type="submission" date="2020-08" db="EMBL/GenBank/DDBJ databases">
        <title>Plant Genome Project.</title>
        <authorList>
            <person name="Zhang R.-G."/>
        </authorList>
    </citation>
    <scope>NUCLEOTIDE SEQUENCE</scope>
    <source>
        <strain evidence="1">Huo1</strain>
        <tissue evidence="1">Leaf</tissue>
    </source>
</reference>
<sequence length="68" mass="7319">MVNRMVSRTESIVVTCGNDESMLEPFPTSASALDTPALAFEHILASLARLEARMDALERSAAIAQPQS</sequence>
<accession>A0A8X8XTP6</accession>
<dbReference type="EMBL" id="PNBA02000007">
    <property type="protein sequence ID" value="KAG6418597.1"/>
    <property type="molecule type" value="Genomic_DNA"/>
</dbReference>
<reference evidence="1" key="1">
    <citation type="submission" date="2018-01" db="EMBL/GenBank/DDBJ databases">
        <authorList>
            <person name="Mao J.F."/>
        </authorList>
    </citation>
    <scope>NUCLEOTIDE SEQUENCE</scope>
    <source>
        <strain evidence="1">Huo1</strain>
        <tissue evidence="1">Leaf</tissue>
    </source>
</reference>